<name>G5IC85_9FIRM</name>
<dbReference type="Gene3D" id="1.10.3720.10">
    <property type="entry name" value="MetI-like"/>
    <property type="match status" value="1"/>
</dbReference>
<dbReference type="PANTHER" id="PTHR30193">
    <property type="entry name" value="ABC TRANSPORTER PERMEASE PROTEIN"/>
    <property type="match status" value="1"/>
</dbReference>
<dbReference type="Pfam" id="PF00528">
    <property type="entry name" value="BPD_transp_1"/>
    <property type="match status" value="1"/>
</dbReference>
<evidence type="ECO:0000259" key="8">
    <source>
        <dbReference type="PROSITE" id="PS50928"/>
    </source>
</evidence>
<comment type="similarity">
    <text evidence="7">Belongs to the binding-protein-dependent transport system permease family.</text>
</comment>
<dbReference type="PATRIC" id="fig|742737.3.peg.1073"/>
<feature type="transmembrane region" description="Helical" evidence="7">
    <location>
        <begin position="274"/>
        <end position="297"/>
    </location>
</feature>
<dbReference type="HOGENOM" id="CLU_016047_0_0_9"/>
<dbReference type="Proteomes" id="UP000005384">
    <property type="component" value="Unassembled WGS sequence"/>
</dbReference>
<dbReference type="SUPFAM" id="SSF161098">
    <property type="entry name" value="MetI-like"/>
    <property type="match status" value="1"/>
</dbReference>
<evidence type="ECO:0000256" key="4">
    <source>
        <dbReference type="ARBA" id="ARBA00022692"/>
    </source>
</evidence>
<sequence length="307" mass="34310">MHKQTKLTRPFVKKQLTWYSFIIVSIITLLVLSYIPMMTTIKYSFYDVSMLGFGEKFNGLTNYKLLLNNNSFLKSLANTFILAFMGLLSIPLGFILASLINGIGKGIWQGFFRVGYYFPNIITGVSVILVFQVVLKTNHGMLNSLLSFLTGHEVAIGWLSDSKYAQFGATILYVWQNLGYSMLINLANLQSVPQEIYEAAEVDGANGLQRWFYITIPQMKTCFAFLFITGMINGLARFTDLFIIGGNSPSGRPGGTLQTILMFIYQFSFESPQYGIASAGAMILFVITFIVTAVNLLTTGFFKKEQG</sequence>
<dbReference type="AlphaFoldDB" id="G5IC85"/>
<feature type="domain" description="ABC transmembrane type-1" evidence="8">
    <location>
        <begin position="75"/>
        <end position="295"/>
    </location>
</feature>
<keyword evidence="6 7" id="KW-0472">Membrane</keyword>
<dbReference type="GO" id="GO:0005886">
    <property type="term" value="C:plasma membrane"/>
    <property type="evidence" value="ECO:0007669"/>
    <property type="project" value="UniProtKB-SubCell"/>
</dbReference>
<evidence type="ECO:0000256" key="6">
    <source>
        <dbReference type="ARBA" id="ARBA00023136"/>
    </source>
</evidence>
<dbReference type="GO" id="GO:0055085">
    <property type="term" value="P:transmembrane transport"/>
    <property type="evidence" value="ECO:0007669"/>
    <property type="project" value="InterPro"/>
</dbReference>
<keyword evidence="2 7" id="KW-0813">Transport</keyword>
<dbReference type="InterPro" id="IPR000515">
    <property type="entry name" value="MetI-like"/>
</dbReference>
<feature type="transmembrane region" description="Helical" evidence="7">
    <location>
        <begin position="80"/>
        <end position="104"/>
    </location>
</feature>
<feature type="transmembrane region" description="Helical" evidence="7">
    <location>
        <begin position="222"/>
        <end position="244"/>
    </location>
</feature>
<dbReference type="InterPro" id="IPR051393">
    <property type="entry name" value="ABC_transporter_permease"/>
</dbReference>
<evidence type="ECO:0000256" key="1">
    <source>
        <dbReference type="ARBA" id="ARBA00004651"/>
    </source>
</evidence>
<keyword evidence="4 7" id="KW-0812">Transmembrane</keyword>
<evidence type="ECO:0000256" key="2">
    <source>
        <dbReference type="ARBA" id="ARBA00022448"/>
    </source>
</evidence>
<protein>
    <recommendedName>
        <fullName evidence="8">ABC transmembrane type-1 domain-containing protein</fullName>
    </recommendedName>
</protein>
<keyword evidence="10" id="KW-1185">Reference proteome</keyword>
<proteinExistence type="inferred from homology"/>
<comment type="subcellular location">
    <subcellularLocation>
        <location evidence="1 7">Cell membrane</location>
        <topology evidence="1 7">Multi-pass membrane protein</topology>
    </subcellularLocation>
</comment>
<evidence type="ECO:0000313" key="9">
    <source>
        <dbReference type="EMBL" id="EHI61003.1"/>
    </source>
</evidence>
<evidence type="ECO:0000256" key="3">
    <source>
        <dbReference type="ARBA" id="ARBA00022475"/>
    </source>
</evidence>
<evidence type="ECO:0000313" key="10">
    <source>
        <dbReference type="Proteomes" id="UP000005384"/>
    </source>
</evidence>
<evidence type="ECO:0000256" key="7">
    <source>
        <dbReference type="RuleBase" id="RU363032"/>
    </source>
</evidence>
<evidence type="ECO:0000256" key="5">
    <source>
        <dbReference type="ARBA" id="ARBA00022989"/>
    </source>
</evidence>
<keyword evidence="3" id="KW-1003">Cell membrane</keyword>
<dbReference type="PROSITE" id="PS50928">
    <property type="entry name" value="ABC_TM1"/>
    <property type="match status" value="1"/>
</dbReference>
<dbReference type="CDD" id="cd06261">
    <property type="entry name" value="TM_PBP2"/>
    <property type="match status" value="1"/>
</dbReference>
<dbReference type="EMBL" id="ADLN01000009">
    <property type="protein sequence ID" value="EHI61003.1"/>
    <property type="molecule type" value="Genomic_DNA"/>
</dbReference>
<reference evidence="9 10" key="1">
    <citation type="submission" date="2011-08" db="EMBL/GenBank/DDBJ databases">
        <title>The Genome Sequence of Clostridium hathewayi WAL-18680.</title>
        <authorList>
            <consortium name="The Broad Institute Genome Sequencing Platform"/>
            <person name="Earl A."/>
            <person name="Ward D."/>
            <person name="Feldgarden M."/>
            <person name="Gevers D."/>
            <person name="Finegold S.M."/>
            <person name="Summanen P.H."/>
            <person name="Molitoris D.R."/>
            <person name="Song M."/>
            <person name="Daigneault M."/>
            <person name="Allen-Vercoe E."/>
            <person name="Young S.K."/>
            <person name="Zeng Q."/>
            <person name="Gargeya S."/>
            <person name="Fitzgerald M."/>
            <person name="Haas B."/>
            <person name="Abouelleil A."/>
            <person name="Alvarado L."/>
            <person name="Arachchi H.M."/>
            <person name="Berlin A."/>
            <person name="Brown A."/>
            <person name="Chapman S.B."/>
            <person name="Chen Z."/>
            <person name="Dunbar C."/>
            <person name="Freedman E."/>
            <person name="Gearin G."/>
            <person name="Gellesch M."/>
            <person name="Goldberg J."/>
            <person name="Griggs A."/>
            <person name="Gujja S."/>
            <person name="Heiman D."/>
            <person name="Howarth C."/>
            <person name="Larson L."/>
            <person name="Lui A."/>
            <person name="MacDonald P.J.P."/>
            <person name="Montmayeur A."/>
            <person name="Murphy C."/>
            <person name="Neiman D."/>
            <person name="Pearson M."/>
            <person name="Priest M."/>
            <person name="Roberts A."/>
            <person name="Saif S."/>
            <person name="Shea T."/>
            <person name="Shenoy N."/>
            <person name="Sisk P."/>
            <person name="Stolte C."/>
            <person name="Sykes S."/>
            <person name="Wortman J."/>
            <person name="Nusbaum C."/>
            <person name="Birren B."/>
        </authorList>
    </citation>
    <scope>NUCLEOTIDE SEQUENCE [LARGE SCALE GENOMIC DNA]</scope>
    <source>
        <strain evidence="9 10">WAL-18680</strain>
    </source>
</reference>
<comment type="caution">
    <text evidence="9">The sequence shown here is derived from an EMBL/GenBank/DDBJ whole genome shotgun (WGS) entry which is preliminary data.</text>
</comment>
<dbReference type="InterPro" id="IPR035906">
    <property type="entry name" value="MetI-like_sf"/>
</dbReference>
<feature type="transmembrane region" description="Helical" evidence="7">
    <location>
        <begin position="116"/>
        <end position="135"/>
    </location>
</feature>
<organism evidence="9 10">
    <name type="scientific">Hungatella hathewayi WAL-18680</name>
    <dbReference type="NCBI Taxonomy" id="742737"/>
    <lineage>
        <taxon>Bacteria</taxon>
        <taxon>Bacillati</taxon>
        <taxon>Bacillota</taxon>
        <taxon>Clostridia</taxon>
        <taxon>Lachnospirales</taxon>
        <taxon>Lachnospiraceae</taxon>
        <taxon>Hungatella</taxon>
    </lineage>
</organism>
<accession>G5IC85</accession>
<feature type="transmembrane region" description="Helical" evidence="7">
    <location>
        <begin position="16"/>
        <end position="35"/>
    </location>
</feature>
<keyword evidence="5 7" id="KW-1133">Transmembrane helix</keyword>
<dbReference type="OrthoDB" id="9785113at2"/>
<gene>
    <name evidence="9" type="ORF">HMPREF9473_01068</name>
</gene>
<dbReference type="PANTHER" id="PTHR30193:SF37">
    <property type="entry name" value="INNER MEMBRANE ABC TRANSPORTER PERMEASE PROTEIN YCJO"/>
    <property type="match status" value="1"/>
</dbReference>
<dbReference type="RefSeq" id="WP_006779054.1">
    <property type="nucleotide sequence ID" value="NZ_CP040506.1"/>
</dbReference>